<name>A0ACB9QC41_9MYRT</name>
<evidence type="ECO:0000313" key="1">
    <source>
        <dbReference type="EMBL" id="KAI4363885.1"/>
    </source>
</evidence>
<organism evidence="1 2">
    <name type="scientific">Melastoma candidum</name>
    <dbReference type="NCBI Taxonomy" id="119954"/>
    <lineage>
        <taxon>Eukaryota</taxon>
        <taxon>Viridiplantae</taxon>
        <taxon>Streptophyta</taxon>
        <taxon>Embryophyta</taxon>
        <taxon>Tracheophyta</taxon>
        <taxon>Spermatophyta</taxon>
        <taxon>Magnoliopsida</taxon>
        <taxon>eudicotyledons</taxon>
        <taxon>Gunneridae</taxon>
        <taxon>Pentapetalae</taxon>
        <taxon>rosids</taxon>
        <taxon>malvids</taxon>
        <taxon>Myrtales</taxon>
        <taxon>Melastomataceae</taxon>
        <taxon>Melastomatoideae</taxon>
        <taxon>Melastomateae</taxon>
        <taxon>Melastoma</taxon>
    </lineage>
</organism>
<dbReference type="EMBL" id="CM042885">
    <property type="protein sequence ID" value="KAI4363885.1"/>
    <property type="molecule type" value="Genomic_DNA"/>
</dbReference>
<evidence type="ECO:0000313" key="2">
    <source>
        <dbReference type="Proteomes" id="UP001057402"/>
    </source>
</evidence>
<comment type="caution">
    <text evidence="1">The sequence shown here is derived from an EMBL/GenBank/DDBJ whole genome shotgun (WGS) entry which is preliminary data.</text>
</comment>
<dbReference type="Proteomes" id="UP001057402">
    <property type="component" value="Chromosome 6"/>
</dbReference>
<gene>
    <name evidence="1" type="ORF">MLD38_020048</name>
</gene>
<proteinExistence type="predicted"/>
<protein>
    <submittedName>
        <fullName evidence="1">Uncharacterized protein</fullName>
    </submittedName>
</protein>
<sequence>MEKITKNGYHGQFTSLCIAFFAVSQNLFVPVLSETSLKDNKSFFPVPGPYVGLTPPSAPYKSPPTTGTTTPPYHAAPSQPKTPTSPVGGCVNPPVVSHPPKSRSSGGGGYHYKPPSSGSSGGGTKGGGGYHYSPPSSGSRSGGYHYSPPSSGSRGVSSGGYSHPTPPSSGSSGGSGRSSTPPTTPIGGGTTPTTPPYYPITDPFTGTCNFWKAHPTIIFGLFGWYGTVGTAFGVTNVPGLPSNLNLLQALSNTRNDGYGEPLREGTASLLNSMVNHKFPYTTQQVKGNLLSLSVPTLPRLLRLDCSSSQMRVTSSQENEERRGHTIWMWIIYCLL</sequence>
<accession>A0ACB9QC41</accession>
<reference evidence="2" key="1">
    <citation type="journal article" date="2023" name="Front. Plant Sci.">
        <title>Chromosomal-level genome assembly of Melastoma candidum provides insights into trichome evolution.</title>
        <authorList>
            <person name="Zhong Y."/>
            <person name="Wu W."/>
            <person name="Sun C."/>
            <person name="Zou P."/>
            <person name="Liu Y."/>
            <person name="Dai S."/>
            <person name="Zhou R."/>
        </authorList>
    </citation>
    <scope>NUCLEOTIDE SEQUENCE [LARGE SCALE GENOMIC DNA]</scope>
</reference>
<keyword evidence="2" id="KW-1185">Reference proteome</keyword>